<dbReference type="Proteomes" id="UP000293380">
    <property type="component" value="Unassembled WGS sequence"/>
</dbReference>
<evidence type="ECO:0000313" key="3">
    <source>
        <dbReference type="Proteomes" id="UP000293380"/>
    </source>
</evidence>
<comment type="caution">
    <text evidence="2">The sequence shown here is derived from an EMBL/GenBank/DDBJ whole genome shotgun (WGS) entry which is preliminary data.</text>
</comment>
<gene>
    <name evidence="2" type="ORF">EYY89_09125</name>
</gene>
<sequence>MSNAQKNFEIAIQDADHLLELFDNLNKEGSIKHEELKRAAVIMSLTAWETYIEDIVTEVVESQVKLLDGSKIATFIKSSLEEELKTFNTPNSSKTKKIFERFLHIDVTKRWDWINGDCDAVRKKLNNWIKTRGQAVHRAVIDKQVHHLVNRNDASKCITFFKKIVDVTNETIENEYRL</sequence>
<protein>
    <recommendedName>
        <fullName evidence="1">RiboL-PSP-HEPN domain-containing protein</fullName>
    </recommendedName>
</protein>
<evidence type="ECO:0000259" key="1">
    <source>
        <dbReference type="Pfam" id="PF18735"/>
    </source>
</evidence>
<dbReference type="RefSeq" id="WP_130959479.1">
    <property type="nucleotide sequence ID" value="NZ_SITD01000046.1"/>
</dbReference>
<accession>A0A4Q9ERH4</accession>
<name>A0A4Q9ERH4_9GAMM</name>
<feature type="domain" description="RiboL-PSP-HEPN" evidence="1">
    <location>
        <begin position="16"/>
        <end position="174"/>
    </location>
</feature>
<dbReference type="Pfam" id="PF18735">
    <property type="entry name" value="HEPN_RiboL-PSP"/>
    <property type="match status" value="1"/>
</dbReference>
<dbReference type="AlphaFoldDB" id="A0A4Q9ERH4"/>
<proteinExistence type="predicted"/>
<dbReference type="InterPro" id="IPR041519">
    <property type="entry name" value="HEPN_RiboL-PSP"/>
</dbReference>
<organism evidence="2 3">
    <name type="scientific">Hafnia paralvei</name>
    <dbReference type="NCBI Taxonomy" id="546367"/>
    <lineage>
        <taxon>Bacteria</taxon>
        <taxon>Pseudomonadati</taxon>
        <taxon>Pseudomonadota</taxon>
        <taxon>Gammaproteobacteria</taxon>
        <taxon>Enterobacterales</taxon>
        <taxon>Hafniaceae</taxon>
        <taxon>Hafnia</taxon>
    </lineage>
</organism>
<reference evidence="2 3" key="1">
    <citation type="submission" date="2019-02" db="EMBL/GenBank/DDBJ databases">
        <title>Comparative genomic analysis of the Hafnia genus genomes.</title>
        <authorList>
            <person name="Zhiqiu Y."/>
            <person name="Chao Y."/>
            <person name="Yuhui D."/>
            <person name="Di H."/>
            <person name="Bin L."/>
        </authorList>
    </citation>
    <scope>NUCLEOTIDE SEQUENCE [LARGE SCALE GENOMIC DNA]</scope>
    <source>
        <strain evidence="2 3">PCM_1194</strain>
    </source>
</reference>
<evidence type="ECO:0000313" key="2">
    <source>
        <dbReference type="EMBL" id="TBM28339.1"/>
    </source>
</evidence>
<dbReference type="EMBL" id="SITD01000046">
    <property type="protein sequence ID" value="TBM28339.1"/>
    <property type="molecule type" value="Genomic_DNA"/>
</dbReference>